<organism evidence="1">
    <name type="scientific">Ovis aries</name>
    <name type="common">Sheep</name>
    <dbReference type="NCBI Taxonomy" id="9940"/>
    <lineage>
        <taxon>Eukaryota</taxon>
        <taxon>Metazoa</taxon>
        <taxon>Chordata</taxon>
        <taxon>Craniata</taxon>
        <taxon>Vertebrata</taxon>
        <taxon>Euteleostomi</taxon>
        <taxon>Mammalia</taxon>
        <taxon>Eutheria</taxon>
        <taxon>Laurasiatheria</taxon>
        <taxon>Artiodactyla</taxon>
        <taxon>Ruminantia</taxon>
        <taxon>Pecora</taxon>
        <taxon>Bovidae</taxon>
        <taxon>Caprinae</taxon>
        <taxon>Ovis</taxon>
    </lineage>
</organism>
<name>A0AC11DVD1_SHEEP</name>
<proteinExistence type="predicted"/>
<accession>A0AC11DVD1</accession>
<reference evidence="1" key="2">
    <citation type="submission" date="2025-08" db="UniProtKB">
        <authorList>
            <consortium name="Ensembl"/>
        </authorList>
    </citation>
    <scope>IDENTIFICATION</scope>
</reference>
<reference evidence="1" key="3">
    <citation type="submission" date="2025-09" db="UniProtKB">
        <authorList>
            <consortium name="Ensembl"/>
        </authorList>
    </citation>
    <scope>IDENTIFICATION</scope>
</reference>
<dbReference type="Ensembl" id="ENSOART00020040404.2">
    <property type="protein sequence ID" value="ENSOARP00020047769.1"/>
    <property type="gene ID" value="ENSOARG00020025437.2"/>
</dbReference>
<protein>
    <submittedName>
        <fullName evidence="1">Phosphatidylinositol glycan anchor biosynthesis class N</fullName>
    </submittedName>
</protein>
<evidence type="ECO:0000313" key="1">
    <source>
        <dbReference type="Ensembl" id="ENSOARP00020047769.1"/>
    </source>
</evidence>
<gene>
    <name evidence="1" type="primary">PIGN</name>
</gene>
<sequence>MLLYVALGLLVHLVFFASIFDIYFTSPLVHGMTPRFTPLPPPAKRLMLFVADGLRADKLYELDEDGNSRAPFLRNVIMNEGSWGISHTHVPTESRPGHVAIIAGFYEDVSAVAKGWKENPVEFDSLLNETRYTWSWGSPDILAMFAKGIDTNGHAHRPTSREYSDNIKLVDKELKEIEATVKDFYGNDGKTAFVFTADHGMTDWGSHGAGHPLETCTPFIAWGAGIRLPQKVSAQNFDDSYLQEWKLENWKRQDINQGIIPVDMLNTSDLFKAESMFTNAVQILEQFKVKMTQKKEATLSFLFTPFKSLSDTKQANILRKARYYIKQKKYDEAVSLCRELIDLALRGLAYYHTYDRLFLASNVVLGFVGWISYASLLIIKSHCNLTRGVSTEAKNPSRLLPYTFVAIGLFVALLLLIQACPWTYYVYCLLPLPIWYAVLREIPVIQGFVTVLLAFRPWCFLGYLLLFILGVEVLVLSFFYRCTLTAGLVAFAAWPLITPLWTRAKRTSLSWILFCFLLAVFPLLPVVGREPDIFLVVGAGLLVLLLSLFVVTSVIKRNDSFINEELVLHLLQMLSIVLSVCVVYGTHKSLLEKQGLPLLNQIVSWTILASSFVTPLLSPPVLFDRLFSILLASMSTYLLLSTGCEALFPLVLSCLMFVWIHLEQETLQQSAVSCKQKVSTIQFACNTDMTQCRDLYLDDIRRAFFLVFFLVTAFFGTGNIASVNSFDPSSVYCFLTVFSPFKMGALIMWKILIPFVLVMCAFEAVQLTTQLSSKSLFLMVINISDIMALHFFFLIKDYGSWLDIGTSISHYVIVMSMTIFMVFLNCLAQMLTTKKLSLCGRPKSHVT</sequence>
<reference evidence="1" key="1">
    <citation type="submission" date="2020-11" db="EMBL/GenBank/DDBJ databases">
        <authorList>
            <person name="Davenport K.M."/>
            <person name="Bickhart D.M."/>
            <person name="Smith T.P.L."/>
            <person name="Murdoch B.M."/>
            <person name="Rosen B.D."/>
        </authorList>
    </citation>
    <scope>NUCLEOTIDE SEQUENCE [LARGE SCALE GENOMIC DNA]</scope>
    <source>
        <strain evidence="1">OAR_USU_Benz2616</strain>
    </source>
</reference>